<proteinExistence type="inferred from homology"/>
<feature type="compositionally biased region" description="Basic and acidic residues" evidence="2">
    <location>
        <begin position="125"/>
        <end position="143"/>
    </location>
</feature>
<dbReference type="PANTHER" id="PTHR35024">
    <property type="entry name" value="HYPOTHETICAL CYTOSOLIC PROTEIN"/>
    <property type="match status" value="1"/>
</dbReference>
<evidence type="ECO:0000256" key="2">
    <source>
        <dbReference type="SAM" id="MobiDB-lite"/>
    </source>
</evidence>
<feature type="region of interest" description="Disordered" evidence="2">
    <location>
        <begin position="124"/>
        <end position="143"/>
    </location>
</feature>
<accession>A0A9D9J4I8</accession>
<dbReference type="Pfam" id="PF04519">
    <property type="entry name" value="Bactofilin"/>
    <property type="match status" value="1"/>
</dbReference>
<comment type="caution">
    <text evidence="3">The sequence shown here is derived from an EMBL/GenBank/DDBJ whole genome shotgun (WGS) entry which is preliminary data.</text>
</comment>
<protein>
    <submittedName>
        <fullName evidence="3">Polymer-forming cytoskeletal protein</fullName>
    </submittedName>
</protein>
<dbReference type="Proteomes" id="UP000823750">
    <property type="component" value="Unassembled WGS sequence"/>
</dbReference>
<evidence type="ECO:0000256" key="1">
    <source>
        <dbReference type="ARBA" id="ARBA00044755"/>
    </source>
</evidence>
<dbReference type="InterPro" id="IPR007607">
    <property type="entry name" value="BacA/B"/>
</dbReference>
<reference evidence="3" key="2">
    <citation type="journal article" date="2021" name="PeerJ">
        <title>Extensive microbial diversity within the chicken gut microbiome revealed by metagenomics and culture.</title>
        <authorList>
            <person name="Gilroy R."/>
            <person name="Ravi A."/>
            <person name="Getino M."/>
            <person name="Pursley I."/>
            <person name="Horton D.L."/>
            <person name="Alikhan N.F."/>
            <person name="Baker D."/>
            <person name="Gharbi K."/>
            <person name="Hall N."/>
            <person name="Watson M."/>
            <person name="Adriaenssens E.M."/>
            <person name="Foster-Nyarko E."/>
            <person name="Jarju S."/>
            <person name="Secka A."/>
            <person name="Antonio M."/>
            <person name="Oren A."/>
            <person name="Chaudhuri R.R."/>
            <person name="La Ragione R."/>
            <person name="Hildebrand F."/>
            <person name="Pallen M.J."/>
        </authorList>
    </citation>
    <scope>NUCLEOTIDE SEQUENCE</scope>
    <source>
        <strain evidence="3">B2-16538</strain>
    </source>
</reference>
<name>A0A9D9J4I8_9BACT</name>
<dbReference type="PANTHER" id="PTHR35024:SF4">
    <property type="entry name" value="POLYMER-FORMING CYTOSKELETAL PROTEIN"/>
    <property type="match status" value="1"/>
</dbReference>
<evidence type="ECO:0000313" key="4">
    <source>
        <dbReference type="Proteomes" id="UP000823750"/>
    </source>
</evidence>
<organism evidence="3 4">
    <name type="scientific">Candidatus Cryptobacteroides excrementavium</name>
    <dbReference type="NCBI Taxonomy" id="2840759"/>
    <lineage>
        <taxon>Bacteria</taxon>
        <taxon>Pseudomonadati</taxon>
        <taxon>Bacteroidota</taxon>
        <taxon>Bacteroidia</taxon>
        <taxon>Bacteroidales</taxon>
        <taxon>Candidatus Cryptobacteroides</taxon>
    </lineage>
</organism>
<comment type="similarity">
    <text evidence="1">Belongs to the bactofilin family.</text>
</comment>
<evidence type="ECO:0000313" key="3">
    <source>
        <dbReference type="EMBL" id="MBO8485742.1"/>
    </source>
</evidence>
<gene>
    <name evidence="3" type="ORF">IAB78_04895</name>
</gene>
<dbReference type="EMBL" id="JADILX010000079">
    <property type="protein sequence ID" value="MBO8485742.1"/>
    <property type="molecule type" value="Genomic_DNA"/>
</dbReference>
<sequence>MGKVEPQVNVNSISRISSGTVFKGEMASNSDIRVDGRFEGKLYSDGKLVVGESAEVMGDVVCSNVDIWGKISGNITIKDTTSLKAECKVNANLQVRKLIVELGATFNGSCKMITTEEYDAVARNYRPESKKPEAASAQKPEKK</sequence>
<reference evidence="3" key="1">
    <citation type="submission" date="2020-10" db="EMBL/GenBank/DDBJ databases">
        <authorList>
            <person name="Gilroy R."/>
        </authorList>
    </citation>
    <scope>NUCLEOTIDE SEQUENCE</scope>
    <source>
        <strain evidence="3">B2-16538</strain>
    </source>
</reference>
<dbReference type="AlphaFoldDB" id="A0A9D9J4I8"/>